<proteinExistence type="inferred from homology"/>
<dbReference type="Proteomes" id="UP001146670">
    <property type="component" value="Unassembled WGS sequence"/>
</dbReference>
<evidence type="ECO:0000256" key="2">
    <source>
        <dbReference type="ARBA" id="ARBA00022679"/>
    </source>
</evidence>
<reference evidence="10" key="1">
    <citation type="submission" date="2022-12" db="EMBL/GenBank/DDBJ databases">
        <title>Description and comparative metabolic analysis of Aerococcus sp. nov., isolated from the feces of a pig.</title>
        <authorList>
            <person name="Chang Y.-H."/>
        </authorList>
    </citation>
    <scope>NUCLEOTIDE SEQUENCE</scope>
    <source>
        <strain evidence="10">YH-aer222</strain>
    </source>
</reference>
<name>A0A9X3FNG0_9LACT</name>
<feature type="domain" description="Cytidylate kinase" evidence="9">
    <location>
        <begin position="8"/>
        <end position="225"/>
    </location>
</feature>
<comment type="subcellular location">
    <subcellularLocation>
        <location evidence="8">Cytoplasm</location>
    </subcellularLocation>
</comment>
<evidence type="ECO:0000256" key="3">
    <source>
        <dbReference type="ARBA" id="ARBA00022741"/>
    </source>
</evidence>
<sequence>MTKTGFQIAIDGPSSSGKSTVAKQLAQELNYIYLDTGAMYRALTLAALQAQVSADDIEGLKSLLANISIDFAKAENGLGQKVFLNGQDVSQKIRQDRVSQAVSAYSARKEVRQDMVARQRRFAESGRGVIMDGRDIGTVVLPDAQVKIFLTASAQERARRRYAENQAKGYSKTSLAELQADIERRDAYDSNREESPLRQASDAILLDSSDLTLAEVESLILAEIKKKLG</sequence>
<evidence type="ECO:0000256" key="5">
    <source>
        <dbReference type="ARBA" id="ARBA00022840"/>
    </source>
</evidence>
<dbReference type="GO" id="GO:0006220">
    <property type="term" value="P:pyrimidine nucleotide metabolic process"/>
    <property type="evidence" value="ECO:0007669"/>
    <property type="project" value="UniProtKB-UniRule"/>
</dbReference>
<dbReference type="EC" id="2.7.4.25" evidence="8"/>
<accession>A0A9X3FNG0</accession>
<dbReference type="Gene3D" id="3.40.50.300">
    <property type="entry name" value="P-loop containing nucleotide triphosphate hydrolases"/>
    <property type="match status" value="1"/>
</dbReference>
<dbReference type="PANTHER" id="PTHR21299:SF2">
    <property type="entry name" value="CYTIDYLATE KINASE"/>
    <property type="match status" value="1"/>
</dbReference>
<evidence type="ECO:0000256" key="1">
    <source>
        <dbReference type="ARBA" id="ARBA00009427"/>
    </source>
</evidence>
<evidence type="ECO:0000256" key="8">
    <source>
        <dbReference type="HAMAP-Rule" id="MF_00238"/>
    </source>
</evidence>
<dbReference type="InterPro" id="IPR003136">
    <property type="entry name" value="Cytidylate_kin"/>
</dbReference>
<dbReference type="EMBL" id="JAPRFR010000002">
    <property type="protein sequence ID" value="MCZ0725943.1"/>
    <property type="molecule type" value="Genomic_DNA"/>
</dbReference>
<protein>
    <recommendedName>
        <fullName evidence="8">Cytidylate kinase</fullName>
        <shortName evidence="8">CK</shortName>
        <ecNumber evidence="8">2.7.4.25</ecNumber>
    </recommendedName>
    <alternativeName>
        <fullName evidence="8">Cytidine monophosphate kinase</fullName>
        <shortName evidence="8">CMP kinase</shortName>
    </alternativeName>
</protein>
<keyword evidence="8" id="KW-0963">Cytoplasm</keyword>
<keyword evidence="5 8" id="KW-0067">ATP-binding</keyword>
<evidence type="ECO:0000313" key="10">
    <source>
        <dbReference type="EMBL" id="MCZ0725943.1"/>
    </source>
</evidence>
<comment type="caution">
    <text evidence="10">The sequence shown here is derived from an EMBL/GenBank/DDBJ whole genome shotgun (WGS) entry which is preliminary data.</text>
</comment>
<keyword evidence="3 8" id="KW-0547">Nucleotide-binding</keyword>
<evidence type="ECO:0000313" key="11">
    <source>
        <dbReference type="Proteomes" id="UP001146670"/>
    </source>
</evidence>
<evidence type="ECO:0000256" key="4">
    <source>
        <dbReference type="ARBA" id="ARBA00022777"/>
    </source>
</evidence>
<dbReference type="SUPFAM" id="SSF52540">
    <property type="entry name" value="P-loop containing nucleoside triphosphate hydrolases"/>
    <property type="match status" value="1"/>
</dbReference>
<evidence type="ECO:0000259" key="9">
    <source>
        <dbReference type="Pfam" id="PF02224"/>
    </source>
</evidence>
<dbReference type="RefSeq" id="WP_268752274.1">
    <property type="nucleotide sequence ID" value="NZ_JAPRFQ010000002.1"/>
</dbReference>
<keyword evidence="4 8" id="KW-0418">Kinase</keyword>
<dbReference type="NCBIfam" id="TIGR00017">
    <property type="entry name" value="cmk"/>
    <property type="match status" value="1"/>
</dbReference>
<dbReference type="GO" id="GO:0015949">
    <property type="term" value="P:nucleobase-containing small molecule interconversion"/>
    <property type="evidence" value="ECO:0007669"/>
    <property type="project" value="TreeGrafter"/>
</dbReference>
<dbReference type="Pfam" id="PF02224">
    <property type="entry name" value="Cytidylate_kin"/>
    <property type="match status" value="1"/>
</dbReference>
<dbReference type="AlphaFoldDB" id="A0A9X3FNG0"/>
<keyword evidence="11" id="KW-1185">Reference proteome</keyword>
<dbReference type="InterPro" id="IPR011994">
    <property type="entry name" value="Cytidylate_kinase_dom"/>
</dbReference>
<dbReference type="CDD" id="cd02020">
    <property type="entry name" value="CMPK"/>
    <property type="match status" value="1"/>
</dbReference>
<gene>
    <name evidence="8 10" type="primary">cmk</name>
    <name evidence="10" type="ORF">OW157_05085</name>
</gene>
<dbReference type="InterPro" id="IPR027417">
    <property type="entry name" value="P-loop_NTPase"/>
</dbReference>
<comment type="catalytic activity">
    <reaction evidence="7 8">
        <text>CMP + ATP = CDP + ADP</text>
        <dbReference type="Rhea" id="RHEA:11600"/>
        <dbReference type="ChEBI" id="CHEBI:30616"/>
        <dbReference type="ChEBI" id="CHEBI:58069"/>
        <dbReference type="ChEBI" id="CHEBI:60377"/>
        <dbReference type="ChEBI" id="CHEBI:456216"/>
        <dbReference type="EC" id="2.7.4.25"/>
    </reaction>
</comment>
<feature type="binding site" evidence="8">
    <location>
        <begin position="12"/>
        <end position="20"/>
    </location>
    <ligand>
        <name>ATP</name>
        <dbReference type="ChEBI" id="CHEBI:30616"/>
    </ligand>
</feature>
<comment type="similarity">
    <text evidence="1 8">Belongs to the cytidylate kinase family. Type 1 subfamily.</text>
</comment>
<dbReference type="PANTHER" id="PTHR21299">
    <property type="entry name" value="CYTIDYLATE KINASE/PANTOATE-BETA-ALANINE LIGASE"/>
    <property type="match status" value="1"/>
</dbReference>
<keyword evidence="2 8" id="KW-0808">Transferase</keyword>
<evidence type="ECO:0000256" key="6">
    <source>
        <dbReference type="ARBA" id="ARBA00047615"/>
    </source>
</evidence>
<dbReference type="GO" id="GO:0036431">
    <property type="term" value="F:dCMP kinase activity"/>
    <property type="evidence" value="ECO:0007669"/>
    <property type="project" value="InterPro"/>
</dbReference>
<organism evidence="10 11">
    <name type="scientific">Aerococcus kribbianus</name>
    <dbReference type="NCBI Taxonomy" id="2999064"/>
    <lineage>
        <taxon>Bacteria</taxon>
        <taxon>Bacillati</taxon>
        <taxon>Bacillota</taxon>
        <taxon>Bacilli</taxon>
        <taxon>Lactobacillales</taxon>
        <taxon>Aerococcaceae</taxon>
        <taxon>Aerococcus</taxon>
    </lineage>
</organism>
<dbReference type="HAMAP" id="MF_00238">
    <property type="entry name" value="Cytidyl_kinase_type1"/>
    <property type="match status" value="1"/>
</dbReference>
<dbReference type="GO" id="GO:0005829">
    <property type="term" value="C:cytosol"/>
    <property type="evidence" value="ECO:0007669"/>
    <property type="project" value="TreeGrafter"/>
</dbReference>
<evidence type="ECO:0000256" key="7">
    <source>
        <dbReference type="ARBA" id="ARBA00048478"/>
    </source>
</evidence>
<dbReference type="GO" id="GO:0005524">
    <property type="term" value="F:ATP binding"/>
    <property type="evidence" value="ECO:0007669"/>
    <property type="project" value="UniProtKB-UniRule"/>
</dbReference>
<comment type="catalytic activity">
    <reaction evidence="6 8">
        <text>dCMP + ATP = dCDP + ADP</text>
        <dbReference type="Rhea" id="RHEA:25094"/>
        <dbReference type="ChEBI" id="CHEBI:30616"/>
        <dbReference type="ChEBI" id="CHEBI:57566"/>
        <dbReference type="ChEBI" id="CHEBI:58593"/>
        <dbReference type="ChEBI" id="CHEBI:456216"/>
        <dbReference type="EC" id="2.7.4.25"/>
    </reaction>
</comment>